<reference evidence="1 2" key="1">
    <citation type="submission" date="2021-01" db="EMBL/GenBank/DDBJ databases">
        <title>Actinoplanes sp. nov. LDG1-06 isolated from lichen.</title>
        <authorList>
            <person name="Saeng-In P."/>
            <person name="Phongsopitanun W."/>
            <person name="Kanchanasin P."/>
            <person name="Yuki M."/>
            <person name="Kudo T."/>
            <person name="Ohkuma M."/>
            <person name="Tanasupawat S."/>
        </authorList>
    </citation>
    <scope>NUCLEOTIDE SEQUENCE [LARGE SCALE GENOMIC DNA]</scope>
    <source>
        <strain evidence="1 2">LDG1-06</strain>
    </source>
</reference>
<sequence>MSRTDKTRPWWVQMADAPMRACRPHHDHRFGPCTLPPEITRDTAGLGDRRDGCRWVGTQSYWYRRCESKGAREWAFWRRTENRRDRHQERRRLYTARRECGRLLDVSRGLGA</sequence>
<name>A0ABS2A436_9ACTN</name>
<dbReference type="Proteomes" id="UP000632138">
    <property type="component" value="Unassembled WGS sequence"/>
</dbReference>
<accession>A0ABS2A436</accession>
<evidence type="ECO:0000313" key="1">
    <source>
        <dbReference type="EMBL" id="MBM2614598.1"/>
    </source>
</evidence>
<keyword evidence="2" id="KW-1185">Reference proteome</keyword>
<gene>
    <name evidence="1" type="ORF">JIG36_03395</name>
</gene>
<dbReference type="EMBL" id="JAENHP010000001">
    <property type="protein sequence ID" value="MBM2614598.1"/>
    <property type="molecule type" value="Genomic_DNA"/>
</dbReference>
<organism evidence="1 2">
    <name type="scientific">Paractinoplanes ovalisporus</name>
    <dbReference type="NCBI Taxonomy" id="2810368"/>
    <lineage>
        <taxon>Bacteria</taxon>
        <taxon>Bacillati</taxon>
        <taxon>Actinomycetota</taxon>
        <taxon>Actinomycetes</taxon>
        <taxon>Micromonosporales</taxon>
        <taxon>Micromonosporaceae</taxon>
        <taxon>Paractinoplanes</taxon>
    </lineage>
</organism>
<proteinExistence type="predicted"/>
<comment type="caution">
    <text evidence="1">The sequence shown here is derived from an EMBL/GenBank/DDBJ whole genome shotgun (WGS) entry which is preliminary data.</text>
</comment>
<protein>
    <submittedName>
        <fullName evidence="1">Uncharacterized protein</fullName>
    </submittedName>
</protein>
<dbReference type="RefSeq" id="WP_203374473.1">
    <property type="nucleotide sequence ID" value="NZ_JAENHP010000001.1"/>
</dbReference>
<evidence type="ECO:0000313" key="2">
    <source>
        <dbReference type="Proteomes" id="UP000632138"/>
    </source>
</evidence>